<reference evidence="5 6" key="1">
    <citation type="submission" date="2014-03" db="EMBL/GenBank/DDBJ databases">
        <title>Genome of Polynucleobacter strain MWH-MoK4.</title>
        <authorList>
            <person name="Hahn M.W."/>
        </authorList>
    </citation>
    <scope>NUCLEOTIDE SEQUENCE [LARGE SCALE GENOMIC DNA]</scope>
    <source>
        <strain evidence="5 6">MWH-MoK4</strain>
    </source>
</reference>
<evidence type="ECO:0000259" key="4">
    <source>
        <dbReference type="PROSITE" id="PS50112"/>
    </source>
</evidence>
<dbReference type="PATRIC" id="fig|576611.7.peg.885"/>
<dbReference type="PANTHER" id="PTHR47429">
    <property type="entry name" value="PROTEIN TWIN LOV 1"/>
    <property type="match status" value="1"/>
</dbReference>
<dbReference type="AlphaFoldDB" id="A0A0E3V0E1"/>
<dbReference type="HOGENOM" id="CLU_080231_2_0_4"/>
<evidence type="ECO:0000256" key="1">
    <source>
        <dbReference type="ARBA" id="ARBA00022630"/>
    </source>
</evidence>
<accession>A0A0E3V0E1</accession>
<sequence length="140" mass="15794">MLPLDMLSNLKNTFSSDLCQSILETILLQGYDSILITDASNNPKITYANSAFTQLTGYSSDEILGKSPKILQGSSTSQKVIQRLRQCLIDVTVFEGETVNYKKDGTIFMMNWRMIPIIDNGELKAWLAIQREKVVTWLPD</sequence>
<evidence type="ECO:0000256" key="3">
    <source>
        <dbReference type="ARBA" id="ARBA00022991"/>
    </source>
</evidence>
<dbReference type="Gene3D" id="3.30.450.20">
    <property type="entry name" value="PAS domain"/>
    <property type="match status" value="1"/>
</dbReference>
<dbReference type="STRING" id="1835254.CL55_00008710"/>
<dbReference type="NCBIfam" id="TIGR00229">
    <property type="entry name" value="sensory_box"/>
    <property type="match status" value="1"/>
</dbReference>
<dbReference type="CDD" id="cd00130">
    <property type="entry name" value="PAS"/>
    <property type="match status" value="1"/>
</dbReference>
<evidence type="ECO:0000313" key="6">
    <source>
        <dbReference type="Proteomes" id="UP000061135"/>
    </source>
</evidence>
<dbReference type="RefSeq" id="WP_205621297.1">
    <property type="nucleotide sequence ID" value="NZ_CP007501.1"/>
</dbReference>
<evidence type="ECO:0000256" key="2">
    <source>
        <dbReference type="ARBA" id="ARBA00022643"/>
    </source>
</evidence>
<gene>
    <name evidence="5" type="ORF">CL55_00008710</name>
</gene>
<keyword evidence="3" id="KW-0157">Chromophore</keyword>
<feature type="domain" description="PAS" evidence="4">
    <location>
        <begin position="19"/>
        <end position="67"/>
    </location>
</feature>
<keyword evidence="6" id="KW-1185">Reference proteome</keyword>
<keyword evidence="1" id="KW-0285">Flavoprotein</keyword>
<keyword evidence="2" id="KW-0288">FMN</keyword>
<dbReference type="PANTHER" id="PTHR47429:SF8">
    <property type="entry name" value="PHOTOTROPIN-1-LIKE"/>
    <property type="match status" value="1"/>
</dbReference>
<dbReference type="KEGG" id="pdq:CL55_00008710"/>
<dbReference type="Pfam" id="PF13426">
    <property type="entry name" value="PAS_9"/>
    <property type="match status" value="1"/>
</dbReference>
<proteinExistence type="predicted"/>
<dbReference type="PROSITE" id="PS50112">
    <property type="entry name" value="PAS"/>
    <property type="match status" value="1"/>
</dbReference>
<organism evidence="5 6">
    <name type="scientific">Polynucleobacter duraquae</name>
    <dbReference type="NCBI Taxonomy" id="1835254"/>
    <lineage>
        <taxon>Bacteria</taxon>
        <taxon>Pseudomonadati</taxon>
        <taxon>Pseudomonadota</taxon>
        <taxon>Betaproteobacteria</taxon>
        <taxon>Burkholderiales</taxon>
        <taxon>Burkholderiaceae</taxon>
        <taxon>Polynucleobacter</taxon>
    </lineage>
</organism>
<dbReference type="Proteomes" id="UP000061135">
    <property type="component" value="Chromosome"/>
</dbReference>
<dbReference type="InterPro" id="IPR000014">
    <property type="entry name" value="PAS"/>
</dbReference>
<name>A0A0E3V0E1_9BURK</name>
<dbReference type="SMART" id="SM00091">
    <property type="entry name" value="PAS"/>
    <property type="match status" value="1"/>
</dbReference>
<evidence type="ECO:0000313" key="5">
    <source>
        <dbReference type="EMBL" id="AKD25204.1"/>
    </source>
</evidence>
<dbReference type="InterPro" id="IPR035965">
    <property type="entry name" value="PAS-like_dom_sf"/>
</dbReference>
<dbReference type="SUPFAM" id="SSF55785">
    <property type="entry name" value="PYP-like sensor domain (PAS domain)"/>
    <property type="match status" value="1"/>
</dbReference>
<dbReference type="EMBL" id="CP007501">
    <property type="protein sequence ID" value="AKD25204.1"/>
    <property type="molecule type" value="Genomic_DNA"/>
</dbReference>
<protein>
    <submittedName>
        <fullName evidence="5">PAS domain S-box</fullName>
    </submittedName>
</protein>